<feature type="repeat" description="WD" evidence="5">
    <location>
        <begin position="260"/>
        <end position="296"/>
    </location>
</feature>
<dbReference type="GO" id="GO:0030576">
    <property type="term" value="P:Cajal body organization"/>
    <property type="evidence" value="ECO:0007669"/>
    <property type="project" value="TreeGrafter"/>
</dbReference>
<evidence type="ECO:0000313" key="7">
    <source>
        <dbReference type="EMBL" id="CRK98798.1"/>
    </source>
</evidence>
<feature type="region of interest" description="Disordered" evidence="6">
    <location>
        <begin position="1"/>
        <end position="39"/>
    </location>
</feature>
<feature type="compositionally biased region" description="Basic and acidic residues" evidence="6">
    <location>
        <begin position="11"/>
        <end position="39"/>
    </location>
</feature>
<dbReference type="InterPro" id="IPR019775">
    <property type="entry name" value="WD40_repeat_CS"/>
</dbReference>
<dbReference type="InterPro" id="IPR001680">
    <property type="entry name" value="WD40_rpt"/>
</dbReference>
<evidence type="ECO:0000256" key="1">
    <source>
        <dbReference type="ARBA" id="ARBA00022574"/>
    </source>
</evidence>
<keyword evidence="8" id="KW-1185">Reference proteome</keyword>
<sequence length="421" mass="48011">MDCDEHEDPSDDKQIDKQLEENIQESKEESSQQKNENEASNLLEKEKHYFKEQKVIEVAKATFPNTSNQHYTKGVLFSPDGTCILSTINANGMLCYELPQDLYGKEEINDDREITLFKPVISIKSVGNIYDFCWYPFMSSYDAETCFWISSAQNEPIKMFDAFNGSFRCSYRAYDYADELEAALSLCFSPDGTCIYGGYKKSIKVFTTSVPGRDYDTINTKQPISCLAMNYYESNVLAAGSWNKTISLIDTRDYLTIDTLHGHKGGVTYLKYSSNGENLISGSRKDSNLLLWDMRNLSLPLYKFMRKVENNQKVYFDISTGGTWLASGDTRGIVHIWNLRDLNDDGFPKEIQFPLHQDSCSGVNIHPYLPILATSSGQFKFNNDGEENEFDEQEIIENSLVLWWFGNHIETSKSDAVLPLT</sequence>
<evidence type="ECO:0000256" key="4">
    <source>
        <dbReference type="ARBA" id="ARBA00041558"/>
    </source>
</evidence>
<feature type="compositionally biased region" description="Acidic residues" evidence="6">
    <location>
        <begin position="1"/>
        <end position="10"/>
    </location>
</feature>
<evidence type="ECO:0000256" key="5">
    <source>
        <dbReference type="PROSITE-ProRule" id="PRU00221"/>
    </source>
</evidence>
<gene>
    <name evidence="7" type="ORF">CLUMA_CG011917</name>
</gene>
<dbReference type="PANTHER" id="PTHR13211:SF0">
    <property type="entry name" value="TELOMERASE CAJAL BODY PROTEIN 1"/>
    <property type="match status" value="1"/>
</dbReference>
<organism evidence="7 8">
    <name type="scientific">Clunio marinus</name>
    <dbReference type="NCBI Taxonomy" id="568069"/>
    <lineage>
        <taxon>Eukaryota</taxon>
        <taxon>Metazoa</taxon>
        <taxon>Ecdysozoa</taxon>
        <taxon>Arthropoda</taxon>
        <taxon>Hexapoda</taxon>
        <taxon>Insecta</taxon>
        <taxon>Pterygota</taxon>
        <taxon>Neoptera</taxon>
        <taxon>Endopterygota</taxon>
        <taxon>Diptera</taxon>
        <taxon>Nematocera</taxon>
        <taxon>Chironomoidea</taxon>
        <taxon>Chironomidae</taxon>
        <taxon>Clunio</taxon>
    </lineage>
</organism>
<dbReference type="GO" id="GO:0003723">
    <property type="term" value="F:RNA binding"/>
    <property type="evidence" value="ECO:0007669"/>
    <property type="project" value="TreeGrafter"/>
</dbReference>
<comment type="similarity">
    <text evidence="3">Belongs to the TCAB1 family.</text>
</comment>
<dbReference type="InterPro" id="IPR051150">
    <property type="entry name" value="SWT21/TCAB1_mRNA_Telomere"/>
</dbReference>
<dbReference type="PROSITE" id="PS50082">
    <property type="entry name" value="WD_REPEATS_2"/>
    <property type="match status" value="1"/>
</dbReference>
<proteinExistence type="inferred from homology"/>
<dbReference type="Gene3D" id="2.130.10.10">
    <property type="entry name" value="YVTN repeat-like/Quinoprotein amine dehydrogenase"/>
    <property type="match status" value="1"/>
</dbReference>
<dbReference type="SMART" id="SM00320">
    <property type="entry name" value="WD40"/>
    <property type="match status" value="5"/>
</dbReference>
<dbReference type="PROSITE" id="PS00678">
    <property type="entry name" value="WD_REPEATS_1"/>
    <property type="match status" value="1"/>
</dbReference>
<keyword evidence="1 5" id="KW-0853">WD repeat</keyword>
<dbReference type="OrthoDB" id="239865at2759"/>
<dbReference type="AlphaFoldDB" id="A0A1J1IIB4"/>
<protein>
    <recommendedName>
        <fullName evidence="4">WD repeat-containing protein 79</fullName>
    </recommendedName>
</protein>
<evidence type="ECO:0000313" key="8">
    <source>
        <dbReference type="Proteomes" id="UP000183832"/>
    </source>
</evidence>
<dbReference type="EMBL" id="CVRI01000048">
    <property type="protein sequence ID" value="CRK98798.1"/>
    <property type="molecule type" value="Genomic_DNA"/>
</dbReference>
<dbReference type="STRING" id="568069.A0A1J1IIB4"/>
<evidence type="ECO:0000256" key="6">
    <source>
        <dbReference type="SAM" id="MobiDB-lite"/>
    </source>
</evidence>
<reference evidence="7 8" key="1">
    <citation type="submission" date="2015-04" db="EMBL/GenBank/DDBJ databases">
        <authorList>
            <person name="Syromyatnikov M.Y."/>
            <person name="Popov V.N."/>
        </authorList>
    </citation>
    <scope>NUCLEOTIDE SEQUENCE [LARGE SCALE GENOMIC DNA]</scope>
</reference>
<dbReference type="Proteomes" id="UP000183832">
    <property type="component" value="Unassembled WGS sequence"/>
</dbReference>
<dbReference type="InterPro" id="IPR015943">
    <property type="entry name" value="WD40/YVTN_repeat-like_dom_sf"/>
</dbReference>
<accession>A0A1J1IIB4</accession>
<keyword evidence="2" id="KW-0677">Repeat</keyword>
<evidence type="ECO:0000256" key="3">
    <source>
        <dbReference type="ARBA" id="ARBA00038279"/>
    </source>
</evidence>
<dbReference type="Pfam" id="PF00400">
    <property type="entry name" value="WD40"/>
    <property type="match status" value="1"/>
</dbReference>
<dbReference type="InterPro" id="IPR036322">
    <property type="entry name" value="WD40_repeat_dom_sf"/>
</dbReference>
<evidence type="ECO:0000256" key="2">
    <source>
        <dbReference type="ARBA" id="ARBA00022737"/>
    </source>
</evidence>
<dbReference type="SUPFAM" id="SSF50978">
    <property type="entry name" value="WD40 repeat-like"/>
    <property type="match status" value="1"/>
</dbReference>
<dbReference type="GO" id="GO:0015030">
    <property type="term" value="C:Cajal body"/>
    <property type="evidence" value="ECO:0007669"/>
    <property type="project" value="TreeGrafter"/>
</dbReference>
<dbReference type="PANTHER" id="PTHR13211">
    <property type="entry name" value="TELOMERASE CAJAL BODY PROTEIN 1"/>
    <property type="match status" value="1"/>
</dbReference>
<name>A0A1J1IIB4_9DIPT</name>